<accession>A0A0A7EM98</accession>
<dbReference type="STRING" id="1348114.OM33_15275"/>
<dbReference type="Proteomes" id="UP000030341">
    <property type="component" value="Chromosome 2"/>
</dbReference>
<dbReference type="AlphaFoldDB" id="A0A0A7EM98"/>
<gene>
    <name evidence="1" type="ORF">OM33_15275</name>
</gene>
<dbReference type="NCBIfam" id="TIGR02450">
    <property type="entry name" value="TIGR02450 family Trp-rich protein"/>
    <property type="match status" value="1"/>
</dbReference>
<dbReference type="RefSeq" id="WP_040136817.1">
    <property type="nucleotide sequence ID" value="NZ_CP009889.1"/>
</dbReference>
<evidence type="ECO:0000313" key="2">
    <source>
        <dbReference type="Proteomes" id="UP000030341"/>
    </source>
</evidence>
<proteinExistence type="predicted"/>
<dbReference type="HOGENOM" id="CLU_184191_0_0_6"/>
<evidence type="ECO:0008006" key="3">
    <source>
        <dbReference type="Google" id="ProtNLM"/>
    </source>
</evidence>
<evidence type="ECO:0000313" key="1">
    <source>
        <dbReference type="EMBL" id="AIY67643.1"/>
    </source>
</evidence>
<dbReference type="eggNOG" id="ENOG5032YFH">
    <property type="taxonomic scope" value="Bacteria"/>
</dbReference>
<dbReference type="InterPro" id="IPR012663">
    <property type="entry name" value="CHP02450_Tryp"/>
</dbReference>
<sequence length="72" mass="8490">MQHTLSPNKLLNSKWTAVSPQKKEKHFMVTSVEFDEEGSVIECIIEALMTKREQSINWRSLKDPKVWKMGWQ</sequence>
<protein>
    <recommendedName>
        <fullName evidence="3">TIGR02450 family Trp-rich protein</fullName>
    </recommendedName>
</protein>
<keyword evidence="2" id="KW-1185">Reference proteome</keyword>
<organism evidence="1 2">
    <name type="scientific">Pseudoalteromonas piratica</name>
    <dbReference type="NCBI Taxonomy" id="1348114"/>
    <lineage>
        <taxon>Bacteria</taxon>
        <taxon>Pseudomonadati</taxon>
        <taxon>Pseudomonadota</taxon>
        <taxon>Gammaproteobacteria</taxon>
        <taxon>Alteromonadales</taxon>
        <taxon>Pseudoalteromonadaceae</taxon>
        <taxon>Pseudoalteromonas</taxon>
    </lineage>
</organism>
<dbReference type="OrthoDB" id="5592973at2"/>
<dbReference type="Pfam" id="PF09493">
    <property type="entry name" value="DUF2389"/>
    <property type="match status" value="1"/>
</dbReference>
<name>A0A0A7EM98_9GAMM</name>
<reference evidence="1 2" key="1">
    <citation type="submission" date="2014-11" db="EMBL/GenBank/DDBJ databases">
        <title>Complete Genome Sequence of Pseudoalteromonas sp. Strain OCN003 Isolated from Kaneohe Bay, Oahu, Hawaii.</title>
        <authorList>
            <person name="Beurmann S."/>
            <person name="Videau P."/>
            <person name="Ushijima B."/>
            <person name="Smith A.M."/>
            <person name="Aeby G.S."/>
            <person name="Callahan S.M."/>
            <person name="Belcaid M."/>
        </authorList>
    </citation>
    <scope>NUCLEOTIDE SEQUENCE [LARGE SCALE GENOMIC DNA]</scope>
    <source>
        <strain evidence="1 2">OCN003</strain>
    </source>
</reference>
<dbReference type="EMBL" id="CP009889">
    <property type="protein sequence ID" value="AIY67643.1"/>
    <property type="molecule type" value="Genomic_DNA"/>
</dbReference>
<dbReference type="KEGG" id="pseo:OM33_15275"/>